<name>A0ABV1HR33_9FIRM</name>
<dbReference type="EMBL" id="JBBMFI010000001">
    <property type="protein sequence ID" value="MEQ2564772.1"/>
    <property type="molecule type" value="Genomic_DNA"/>
</dbReference>
<gene>
    <name evidence="1" type="ORF">ABFO16_00785</name>
</gene>
<dbReference type="Proteomes" id="UP001478133">
    <property type="component" value="Unassembled WGS sequence"/>
</dbReference>
<proteinExistence type="predicted"/>
<keyword evidence="2" id="KW-1185">Reference proteome</keyword>
<evidence type="ECO:0008006" key="3">
    <source>
        <dbReference type="Google" id="ProtNLM"/>
    </source>
</evidence>
<comment type="caution">
    <text evidence="1">The sequence shown here is derived from an EMBL/GenBank/DDBJ whole genome shotgun (WGS) entry which is preliminary data.</text>
</comment>
<sequence length="47" mass="5485">MRSQKKVGAKVTDYYYDSNNNLIAEKTDSATLFFYYDTYNGFVETIV</sequence>
<dbReference type="RefSeq" id="WP_367286212.1">
    <property type="nucleotide sequence ID" value="NZ_JBBMEY010000001.1"/>
</dbReference>
<evidence type="ECO:0000313" key="1">
    <source>
        <dbReference type="EMBL" id="MEQ2564772.1"/>
    </source>
</evidence>
<accession>A0ABV1HR33</accession>
<reference evidence="1 2" key="1">
    <citation type="submission" date="2024-03" db="EMBL/GenBank/DDBJ databases">
        <title>Human intestinal bacterial collection.</title>
        <authorList>
            <person name="Pauvert C."/>
            <person name="Hitch T.C.A."/>
            <person name="Clavel T."/>
        </authorList>
    </citation>
    <scope>NUCLEOTIDE SEQUENCE [LARGE SCALE GENOMIC DNA]</scope>
    <source>
        <strain evidence="1 2">CLA-AP-H18</strain>
    </source>
</reference>
<evidence type="ECO:0000313" key="2">
    <source>
        <dbReference type="Proteomes" id="UP001478133"/>
    </source>
</evidence>
<protein>
    <recommendedName>
        <fullName evidence="3">RHS repeat-associated core domain-containing protein</fullName>
    </recommendedName>
</protein>
<organism evidence="1 2">
    <name type="scientific">Ruminococcoides intestinihominis</name>
    <dbReference type="NCBI Taxonomy" id="3133161"/>
    <lineage>
        <taxon>Bacteria</taxon>
        <taxon>Bacillati</taxon>
        <taxon>Bacillota</taxon>
        <taxon>Clostridia</taxon>
        <taxon>Eubacteriales</taxon>
        <taxon>Oscillospiraceae</taxon>
        <taxon>Ruminococcoides</taxon>
    </lineage>
</organism>